<dbReference type="InterPro" id="IPR018060">
    <property type="entry name" value="HTH_AraC"/>
</dbReference>
<feature type="transmembrane region" description="Helical" evidence="4">
    <location>
        <begin position="411"/>
        <end position="432"/>
    </location>
</feature>
<gene>
    <name evidence="6" type="ORF">AWE51_19020</name>
</gene>
<dbReference type="PANTHER" id="PTHR43280">
    <property type="entry name" value="ARAC-FAMILY TRANSCRIPTIONAL REGULATOR"/>
    <property type="match status" value="1"/>
</dbReference>
<keyword evidence="4" id="KW-1133">Transmembrane helix</keyword>
<proteinExistence type="predicted"/>
<name>A0A162WJF6_9FLAO</name>
<dbReference type="InterPro" id="IPR019734">
    <property type="entry name" value="TPR_rpt"/>
</dbReference>
<dbReference type="PROSITE" id="PS01124">
    <property type="entry name" value="HTH_ARAC_FAMILY_2"/>
    <property type="match status" value="1"/>
</dbReference>
<dbReference type="Pfam" id="PF12833">
    <property type="entry name" value="HTH_18"/>
    <property type="match status" value="1"/>
</dbReference>
<dbReference type="Gene3D" id="1.10.10.60">
    <property type="entry name" value="Homeodomain-like"/>
    <property type="match status" value="2"/>
</dbReference>
<dbReference type="SMART" id="SM00342">
    <property type="entry name" value="HTH_ARAC"/>
    <property type="match status" value="1"/>
</dbReference>
<dbReference type="GO" id="GO:0043565">
    <property type="term" value="F:sequence-specific DNA binding"/>
    <property type="evidence" value="ECO:0007669"/>
    <property type="project" value="InterPro"/>
</dbReference>
<accession>A0A162WJF6</accession>
<keyword evidence="7" id="KW-1185">Reference proteome</keyword>
<comment type="caution">
    <text evidence="6">The sequence shown here is derived from an EMBL/GenBank/DDBJ whole genome shotgun (WGS) entry which is preliminary data.</text>
</comment>
<dbReference type="SUPFAM" id="SSF48452">
    <property type="entry name" value="TPR-like"/>
    <property type="match status" value="2"/>
</dbReference>
<keyword evidence="4" id="KW-0812">Transmembrane</keyword>
<dbReference type="PANTHER" id="PTHR43280:SF34">
    <property type="entry name" value="ARAC-FAMILY TRANSCRIPTIONAL REGULATOR"/>
    <property type="match status" value="1"/>
</dbReference>
<reference evidence="6 7" key="1">
    <citation type="submission" date="2016-01" db="EMBL/GenBank/DDBJ databases">
        <title>The draft genome sequence of Aquimarina sp. RZW4-3-2.</title>
        <authorList>
            <person name="Wang Y."/>
        </authorList>
    </citation>
    <scope>NUCLEOTIDE SEQUENCE [LARGE SCALE GENOMIC DNA]</scope>
    <source>
        <strain evidence="6 7">RZW4-3-2</strain>
    </source>
</reference>
<keyword evidence="3" id="KW-0804">Transcription</keyword>
<dbReference type="InterPro" id="IPR009057">
    <property type="entry name" value="Homeodomain-like_sf"/>
</dbReference>
<evidence type="ECO:0000256" key="2">
    <source>
        <dbReference type="ARBA" id="ARBA00023125"/>
    </source>
</evidence>
<dbReference type="SUPFAM" id="SSF46689">
    <property type="entry name" value="Homeodomain-like"/>
    <property type="match status" value="1"/>
</dbReference>
<keyword evidence="2" id="KW-0238">DNA-binding</keyword>
<dbReference type="InterPro" id="IPR011990">
    <property type="entry name" value="TPR-like_helical_dom_sf"/>
</dbReference>
<dbReference type="SMART" id="SM00028">
    <property type="entry name" value="TPR"/>
    <property type="match status" value="4"/>
</dbReference>
<keyword evidence="1" id="KW-0805">Transcription regulation</keyword>
<evidence type="ECO:0000256" key="4">
    <source>
        <dbReference type="SAM" id="Phobius"/>
    </source>
</evidence>
<keyword evidence="4" id="KW-0472">Membrane</keyword>
<dbReference type="Gene3D" id="1.25.40.10">
    <property type="entry name" value="Tetratricopeptide repeat domain"/>
    <property type="match status" value="1"/>
</dbReference>
<dbReference type="AlphaFoldDB" id="A0A162WJF6"/>
<protein>
    <recommendedName>
        <fullName evidence="5">HTH araC/xylS-type domain-containing protein</fullName>
    </recommendedName>
</protein>
<organism evidence="6 7">
    <name type="scientific">Aquimarina aggregata</name>
    <dbReference type="NCBI Taxonomy" id="1642818"/>
    <lineage>
        <taxon>Bacteria</taxon>
        <taxon>Pseudomonadati</taxon>
        <taxon>Bacteroidota</taxon>
        <taxon>Flavobacteriia</taxon>
        <taxon>Flavobacteriales</taxon>
        <taxon>Flavobacteriaceae</taxon>
        <taxon>Aquimarina</taxon>
    </lineage>
</organism>
<evidence type="ECO:0000259" key="5">
    <source>
        <dbReference type="PROSITE" id="PS01124"/>
    </source>
</evidence>
<evidence type="ECO:0000313" key="6">
    <source>
        <dbReference type="EMBL" id="KZS38138.1"/>
    </source>
</evidence>
<evidence type="ECO:0000256" key="1">
    <source>
        <dbReference type="ARBA" id="ARBA00023015"/>
    </source>
</evidence>
<dbReference type="EMBL" id="LQRT01000060">
    <property type="protein sequence ID" value="KZS38138.1"/>
    <property type="molecule type" value="Genomic_DNA"/>
</dbReference>
<sequence>MCLFYQNALKKKTPIFDLLFITRSMIFFKRLFFICCSIYTVVGYTQEKQLIIPDSIAVMPSNVLGSYIKKNNPQKAKIYERVLSNLKDQDSAKTNTYYYLGRHFNTQENYERSAYYYGHAAKAAKAASYDQFLYAIYTKKAEAYLKDWKNQKALDVYDTILAIAKQNKSRKHEIIANSGITIILKRTKQLDKALAIAKHNLKLVENSGYKNKKNHVNLYTIISEVYLDQKKYDSVILYADKGIAIGNSIKHLIGVIDLYTKKGAASFYQNDIATAFKYLEQAASLLKTNTITDKKSVVNLNYFLANCYAKQKEYTKAITLLEDNLSKLDDKDPRNVRTLDTYRLLADSYKASGNDQKFAFWIDKHTRLRDKFVEAKDQTVTKIYKKDTDKLGEEIAVLTDAQHKEKQSRNYMILMFAVIFIVLLSIVGYYYLKYKKNKLRFDDLIQKVNTTTAEVITDKKAKEVVIDDEKVALVLKGLDRLEEKEYFLHTDCTLGAMAKRVKINTTYLSKIINTHKEKSFNEYINDLRIEYVLQRLQTDKKFRSFSITSIASEIGYKSDNSFTKHFKAKTGLNPSFYIKEIEKLEKTMVS</sequence>
<dbReference type="GO" id="GO:0003700">
    <property type="term" value="F:DNA-binding transcription factor activity"/>
    <property type="evidence" value="ECO:0007669"/>
    <property type="project" value="InterPro"/>
</dbReference>
<evidence type="ECO:0000313" key="7">
    <source>
        <dbReference type="Proteomes" id="UP000076715"/>
    </source>
</evidence>
<evidence type="ECO:0000256" key="3">
    <source>
        <dbReference type="ARBA" id="ARBA00023163"/>
    </source>
</evidence>
<feature type="domain" description="HTH araC/xylS-type" evidence="5">
    <location>
        <begin position="493"/>
        <end position="580"/>
    </location>
</feature>
<dbReference type="Proteomes" id="UP000076715">
    <property type="component" value="Unassembled WGS sequence"/>
</dbReference>
<dbReference type="STRING" id="1642818.AWE51_19020"/>